<dbReference type="Gene3D" id="3.90.1150.10">
    <property type="entry name" value="Aspartate Aminotransferase, domain 1"/>
    <property type="match status" value="1"/>
</dbReference>
<dbReference type="Pfam" id="PF00266">
    <property type="entry name" value="Aminotran_5"/>
    <property type="match status" value="1"/>
</dbReference>
<keyword evidence="5" id="KW-0808">Transferase</keyword>
<evidence type="ECO:0000256" key="8">
    <source>
        <dbReference type="ARBA" id="ARBA00023004"/>
    </source>
</evidence>
<dbReference type="EMBL" id="BAABBR010000001">
    <property type="protein sequence ID" value="GAA4042131.1"/>
    <property type="molecule type" value="Genomic_DNA"/>
</dbReference>
<organism evidence="12 13">
    <name type="scientific">Sphingomonas rosea</name>
    <dbReference type="NCBI Taxonomy" id="335605"/>
    <lineage>
        <taxon>Bacteria</taxon>
        <taxon>Pseudomonadati</taxon>
        <taxon>Pseudomonadota</taxon>
        <taxon>Alphaproteobacteria</taxon>
        <taxon>Sphingomonadales</taxon>
        <taxon>Sphingomonadaceae</taxon>
        <taxon>Sphingomonas</taxon>
    </lineage>
</organism>
<evidence type="ECO:0000256" key="5">
    <source>
        <dbReference type="ARBA" id="ARBA00022679"/>
    </source>
</evidence>
<evidence type="ECO:0000256" key="3">
    <source>
        <dbReference type="ARBA" id="ARBA00006490"/>
    </source>
</evidence>
<name>A0ABP7UF87_9SPHN</name>
<comment type="cofactor">
    <cofactor evidence="1">
        <name>pyridoxal 5'-phosphate</name>
        <dbReference type="ChEBI" id="CHEBI:597326"/>
    </cofactor>
</comment>
<dbReference type="PANTHER" id="PTHR11601:SF34">
    <property type="entry name" value="CYSTEINE DESULFURASE"/>
    <property type="match status" value="1"/>
</dbReference>
<evidence type="ECO:0000256" key="4">
    <source>
        <dbReference type="ARBA" id="ARBA00013558"/>
    </source>
</evidence>
<keyword evidence="9" id="KW-0411">Iron-sulfur</keyword>
<evidence type="ECO:0000313" key="12">
    <source>
        <dbReference type="EMBL" id="GAA4042131.1"/>
    </source>
</evidence>
<accession>A0ABP7UF87</accession>
<reference evidence="13" key="1">
    <citation type="journal article" date="2019" name="Int. J. Syst. Evol. Microbiol.">
        <title>The Global Catalogue of Microorganisms (GCM) 10K type strain sequencing project: providing services to taxonomists for standard genome sequencing and annotation.</title>
        <authorList>
            <consortium name="The Broad Institute Genomics Platform"/>
            <consortium name="The Broad Institute Genome Sequencing Center for Infectious Disease"/>
            <person name="Wu L."/>
            <person name="Ma J."/>
        </authorList>
    </citation>
    <scope>NUCLEOTIDE SEQUENCE [LARGE SCALE GENOMIC DNA]</scope>
    <source>
        <strain evidence="13">JCM 17564</strain>
    </source>
</reference>
<comment type="caution">
    <text evidence="12">The sequence shown here is derived from an EMBL/GenBank/DDBJ whole genome shotgun (WGS) entry which is preliminary data.</text>
</comment>
<dbReference type="Proteomes" id="UP001424459">
    <property type="component" value="Unassembled WGS sequence"/>
</dbReference>
<evidence type="ECO:0000256" key="7">
    <source>
        <dbReference type="ARBA" id="ARBA00022898"/>
    </source>
</evidence>
<keyword evidence="7" id="KW-0663">Pyridoxal phosphate</keyword>
<dbReference type="Gene3D" id="1.10.260.50">
    <property type="match status" value="1"/>
</dbReference>
<proteinExistence type="inferred from homology"/>
<comment type="catalytic activity">
    <reaction evidence="10">
        <text>(sulfur carrier)-H + L-cysteine = (sulfur carrier)-SH + L-alanine</text>
        <dbReference type="Rhea" id="RHEA:43892"/>
        <dbReference type="Rhea" id="RHEA-COMP:14737"/>
        <dbReference type="Rhea" id="RHEA-COMP:14739"/>
        <dbReference type="ChEBI" id="CHEBI:29917"/>
        <dbReference type="ChEBI" id="CHEBI:35235"/>
        <dbReference type="ChEBI" id="CHEBI:57972"/>
        <dbReference type="ChEBI" id="CHEBI:64428"/>
        <dbReference type="EC" id="2.8.1.7"/>
    </reaction>
</comment>
<evidence type="ECO:0000256" key="9">
    <source>
        <dbReference type="ARBA" id="ARBA00023014"/>
    </source>
</evidence>
<dbReference type="InterPro" id="IPR015422">
    <property type="entry name" value="PyrdxlP-dep_Trfase_small"/>
</dbReference>
<keyword evidence="8" id="KW-0408">Iron</keyword>
<protein>
    <recommendedName>
        <fullName evidence="4">Cysteine desulfurase</fullName>
    </recommendedName>
</protein>
<dbReference type="SUPFAM" id="SSF53383">
    <property type="entry name" value="PLP-dependent transferases"/>
    <property type="match status" value="1"/>
</dbReference>
<gene>
    <name evidence="12" type="ORF">GCM10022281_24040</name>
</gene>
<evidence type="ECO:0000259" key="11">
    <source>
        <dbReference type="Pfam" id="PF00266"/>
    </source>
</evidence>
<evidence type="ECO:0000313" key="13">
    <source>
        <dbReference type="Proteomes" id="UP001424459"/>
    </source>
</evidence>
<dbReference type="InterPro" id="IPR000192">
    <property type="entry name" value="Aminotrans_V_dom"/>
</dbReference>
<evidence type="ECO:0000256" key="10">
    <source>
        <dbReference type="ARBA" id="ARBA00050776"/>
    </source>
</evidence>
<evidence type="ECO:0000256" key="2">
    <source>
        <dbReference type="ARBA" id="ARBA00003120"/>
    </source>
</evidence>
<dbReference type="InterPro" id="IPR016454">
    <property type="entry name" value="Cysteine_dSase"/>
</dbReference>
<dbReference type="PANTHER" id="PTHR11601">
    <property type="entry name" value="CYSTEINE DESULFURYLASE FAMILY MEMBER"/>
    <property type="match status" value="1"/>
</dbReference>
<comment type="similarity">
    <text evidence="3">Belongs to the class-V pyridoxal-phosphate-dependent aminotransferase family. NifS/IscS subfamily.</text>
</comment>
<dbReference type="InterPro" id="IPR015424">
    <property type="entry name" value="PyrdxlP-dep_Trfase"/>
</dbReference>
<evidence type="ECO:0000256" key="1">
    <source>
        <dbReference type="ARBA" id="ARBA00001933"/>
    </source>
</evidence>
<evidence type="ECO:0000256" key="6">
    <source>
        <dbReference type="ARBA" id="ARBA00022723"/>
    </source>
</evidence>
<feature type="domain" description="Aminotransferase class V" evidence="11">
    <location>
        <begin position="6"/>
        <end position="343"/>
    </location>
</feature>
<comment type="function">
    <text evidence="2">Catalyzes the removal of elemental sulfur atoms from cysteine to produce alanine. Seems to participate in the biosynthesis of the nitrogenase metalloclusters by providing the inorganic sulfur required for the Fe-S core formation.</text>
</comment>
<keyword evidence="13" id="KW-1185">Reference proteome</keyword>
<dbReference type="Gene3D" id="3.40.640.10">
    <property type="entry name" value="Type I PLP-dependent aspartate aminotransferase-like (Major domain)"/>
    <property type="match status" value="1"/>
</dbReference>
<sequence length="357" mass="36114">MARPRIYLDHAATTPVLPEAQAAMVEALGRWANPSSPHAEGRAAKAALERARATIADALGWQHEIIITSGASEAVSIVAARAAVRGRAVGATEHDIVPYAMGEGARTLPVGADGLIDREALSAALAEGPTLVALQQVNNETGVIQPLGDIIGEIRAAGSLLLADCAQSAGKIDLPQADFIAISAHKFGGPPGIGALLVRDLATLSPSGGQEKGYRRGTQNLPAVAGMAAALAARTHRDAMPRLAGLRDRLEQSVRAAGGTVIAEGTERLPAISAIALPGASKDGLLIQLDLAGFAVSAGSACSSGKLKASRVLAAMGVPEDVAAGTLRVSMGPQTSDTHIDAFLAAFTGIAARAAAA</sequence>
<dbReference type="InterPro" id="IPR015421">
    <property type="entry name" value="PyrdxlP-dep_Trfase_major"/>
</dbReference>
<keyword evidence="6" id="KW-0479">Metal-binding</keyword>
<dbReference type="PIRSF" id="PIRSF005572">
    <property type="entry name" value="NifS"/>
    <property type="match status" value="1"/>
</dbReference>
<dbReference type="RefSeq" id="WP_344697334.1">
    <property type="nucleotide sequence ID" value="NZ_BAABBR010000001.1"/>
</dbReference>